<dbReference type="GO" id="GO:0000175">
    <property type="term" value="F:3'-5'-RNA exonuclease activity"/>
    <property type="evidence" value="ECO:0007669"/>
    <property type="project" value="TreeGrafter"/>
</dbReference>
<dbReference type="GO" id="GO:0006396">
    <property type="term" value="P:RNA processing"/>
    <property type="evidence" value="ECO:0007669"/>
    <property type="project" value="InterPro"/>
</dbReference>
<dbReference type="FunFam" id="3.30.230.70:FF:000002">
    <property type="entry name" value="Polyribonucleotide nucleotidyltransferase"/>
    <property type="match status" value="1"/>
</dbReference>
<dbReference type="InterPro" id="IPR001247">
    <property type="entry name" value="ExoRNase_PH_dom1"/>
</dbReference>
<evidence type="ECO:0000313" key="11">
    <source>
        <dbReference type="EMBL" id="RRN04797.1"/>
    </source>
</evidence>
<dbReference type="AlphaFoldDB" id="A0A426FIW7"/>
<feature type="binding site" evidence="9">
    <location>
        <position position="486"/>
    </location>
    <ligand>
        <name>Mg(2+)</name>
        <dbReference type="ChEBI" id="CHEBI:18420"/>
    </ligand>
</feature>
<dbReference type="InterPro" id="IPR004087">
    <property type="entry name" value="KH_dom"/>
</dbReference>
<dbReference type="RefSeq" id="WP_125134772.1">
    <property type="nucleotide sequence ID" value="NZ_RRUC01000015.1"/>
</dbReference>
<dbReference type="Gene3D" id="2.40.50.140">
    <property type="entry name" value="Nucleic acid-binding proteins"/>
    <property type="match status" value="1"/>
</dbReference>
<dbReference type="NCBIfam" id="NF008805">
    <property type="entry name" value="PRK11824.1"/>
    <property type="match status" value="1"/>
</dbReference>
<dbReference type="GO" id="GO:0006402">
    <property type="term" value="P:mRNA catabolic process"/>
    <property type="evidence" value="ECO:0007669"/>
    <property type="project" value="UniProtKB-UniRule"/>
</dbReference>
<comment type="subcellular location">
    <subcellularLocation>
        <location evidence="1 9">Cytoplasm</location>
    </subcellularLocation>
</comment>
<dbReference type="InterPro" id="IPR027408">
    <property type="entry name" value="PNPase/RNase_PH_dom_sf"/>
</dbReference>
<evidence type="ECO:0000256" key="1">
    <source>
        <dbReference type="ARBA" id="ARBA00004496"/>
    </source>
</evidence>
<dbReference type="PANTHER" id="PTHR11252:SF0">
    <property type="entry name" value="POLYRIBONUCLEOTIDE NUCLEOTIDYLTRANSFERASE 1, MITOCHONDRIAL"/>
    <property type="match status" value="1"/>
</dbReference>
<dbReference type="PANTHER" id="PTHR11252">
    <property type="entry name" value="POLYRIBONUCLEOTIDE NUCLEOTIDYLTRANSFERASE"/>
    <property type="match status" value="1"/>
</dbReference>
<name>A0A426FIW7_BIBTR</name>
<proteinExistence type="inferred from homology"/>
<comment type="cofactor">
    <cofactor evidence="9">
        <name>Mg(2+)</name>
        <dbReference type="ChEBI" id="CHEBI:18420"/>
    </cofactor>
</comment>
<dbReference type="InterPro" id="IPR004088">
    <property type="entry name" value="KH_dom_type_1"/>
</dbReference>
<dbReference type="GO" id="GO:0005829">
    <property type="term" value="C:cytosol"/>
    <property type="evidence" value="ECO:0007669"/>
    <property type="project" value="TreeGrafter"/>
</dbReference>
<dbReference type="Pfam" id="PF00575">
    <property type="entry name" value="S1"/>
    <property type="match status" value="1"/>
</dbReference>
<accession>A0A426FIW7</accession>
<evidence type="ECO:0000259" key="10">
    <source>
        <dbReference type="PROSITE" id="PS50126"/>
    </source>
</evidence>
<dbReference type="SMART" id="SM00316">
    <property type="entry name" value="S1"/>
    <property type="match status" value="1"/>
</dbReference>
<dbReference type="SMART" id="SM00322">
    <property type="entry name" value="KH"/>
    <property type="match status" value="1"/>
</dbReference>
<dbReference type="InterPro" id="IPR015847">
    <property type="entry name" value="ExoRNase_PH_dom2"/>
</dbReference>
<dbReference type="InterPro" id="IPR003029">
    <property type="entry name" value="S1_domain"/>
</dbReference>
<keyword evidence="8 9" id="KW-0694">RNA-binding</keyword>
<dbReference type="Pfam" id="PF01138">
    <property type="entry name" value="RNase_PH"/>
    <property type="match status" value="2"/>
</dbReference>
<dbReference type="PIRSF" id="PIRSF005499">
    <property type="entry name" value="PNPase"/>
    <property type="match status" value="1"/>
</dbReference>
<dbReference type="STRING" id="1263831.F543_10080"/>
<dbReference type="InterPro" id="IPR015848">
    <property type="entry name" value="PNPase_PH_RNA-bd_bac/org-type"/>
</dbReference>
<reference evidence="11 12" key="1">
    <citation type="submission" date="2018-11" db="EMBL/GenBank/DDBJ databases">
        <title>Whole genome sequence of Bibersteinia trehalosi strain OADDL-BT1 an multidrug resistant pathogen isolate.</title>
        <authorList>
            <person name="Couger M."/>
            <person name="Ramachandran A."/>
        </authorList>
    </citation>
    <scope>NUCLEOTIDE SEQUENCE [LARGE SCALE GENOMIC DNA]</scope>
    <source>
        <strain evidence="11 12">OADDL-BT1</strain>
    </source>
</reference>
<evidence type="ECO:0000256" key="7">
    <source>
        <dbReference type="ARBA" id="ARBA00022842"/>
    </source>
</evidence>
<dbReference type="GO" id="GO:0004654">
    <property type="term" value="F:polyribonucleotide nucleotidyltransferase activity"/>
    <property type="evidence" value="ECO:0007669"/>
    <property type="project" value="UniProtKB-UniRule"/>
</dbReference>
<comment type="similarity">
    <text evidence="2 9">Belongs to the polyribonucleotide nucleotidyltransferase family.</text>
</comment>
<dbReference type="FunFam" id="3.30.1370.10:FF:000001">
    <property type="entry name" value="Polyribonucleotide nucleotidyltransferase"/>
    <property type="match status" value="1"/>
</dbReference>
<dbReference type="InterPro" id="IPR036612">
    <property type="entry name" value="KH_dom_type_1_sf"/>
</dbReference>
<keyword evidence="6 9" id="KW-0479">Metal-binding</keyword>
<dbReference type="InterPro" id="IPR020568">
    <property type="entry name" value="Ribosomal_Su5_D2-typ_SF"/>
</dbReference>
<dbReference type="CDD" id="cd11363">
    <property type="entry name" value="RNase_PH_PNPase_1"/>
    <property type="match status" value="1"/>
</dbReference>
<evidence type="ECO:0000256" key="3">
    <source>
        <dbReference type="ARBA" id="ARBA00022490"/>
    </source>
</evidence>
<dbReference type="InterPro" id="IPR012162">
    <property type="entry name" value="PNPase"/>
</dbReference>
<feature type="binding site" evidence="9">
    <location>
        <position position="492"/>
    </location>
    <ligand>
        <name>Mg(2+)</name>
        <dbReference type="ChEBI" id="CHEBI:18420"/>
    </ligand>
</feature>
<evidence type="ECO:0000256" key="2">
    <source>
        <dbReference type="ARBA" id="ARBA00007404"/>
    </source>
</evidence>
<dbReference type="SUPFAM" id="SSF54791">
    <property type="entry name" value="Eukaryotic type KH-domain (KH-domain type I)"/>
    <property type="match status" value="1"/>
</dbReference>
<dbReference type="PROSITE" id="PS50084">
    <property type="entry name" value="KH_TYPE_1"/>
    <property type="match status" value="1"/>
</dbReference>
<gene>
    <name evidence="9 11" type="primary">pnp</name>
    <name evidence="11" type="ORF">EIM44_04995</name>
</gene>
<evidence type="ECO:0000256" key="6">
    <source>
        <dbReference type="ARBA" id="ARBA00022723"/>
    </source>
</evidence>
<dbReference type="Gene3D" id="3.30.230.70">
    <property type="entry name" value="GHMP Kinase, N-terminal domain"/>
    <property type="match status" value="2"/>
</dbReference>
<keyword evidence="4 9" id="KW-0808">Transferase</keyword>
<dbReference type="FunFam" id="3.30.230.70:FF:000001">
    <property type="entry name" value="Polyribonucleotide nucleotidyltransferase"/>
    <property type="match status" value="1"/>
</dbReference>
<keyword evidence="5 9" id="KW-0548">Nucleotidyltransferase</keyword>
<sequence length="712" mass="77135">MLNPIVRQFKYGQHTVTLETGAIGRQATAAVMASMDDTTVFVTVVAKKDVKEGQDFFPLTVDYQERTYAAGRIPGGFFKREGRPSEGETLVARLIDRPVRPLFPEGFFNEIQVIATVMSVNPQISPDLVAMIGASAALSLSGVPFNGPIGAARVGFINDQLVLNPTTSEQKISRLDLVVAGTDKAVLMVESEADILTEEQMLAAVVFGHEQQQVVIENIKEFVKEAGKPRWDWVAPEPNTDLINKVKALAETRLGDAYRIVEKQVRYEQIDAIKAETIAAIIGEDETISEGAIVDIFTALESQIVRSRIIAGEPRIDGRTVDTVRALDICTGVLPRTHGSALFTRGETQALAVATLGTERDAQIIDELTGEKSDRFLFHYNFPPYSVGETGRIGSPKRREIGHGRLAKRGVLAVMPTAEEFPYVVRVVSEITESNGSSSMASVCGASLALMDAGVPIKAAVAGIAMGLVKEDEKFVVLSDILGDEDHLGDMDFKVAGTRTGVTALQMDIKIEGITPEIMRIALNQAKGARMHILGVMEQAIPAPRADISDYAPRIHTMKIDPKKIKDVIGKGGATIRALTEETNTSIDIDDDGTVKIAATDGNAAKAVMARIEEIVAEVEVNQIYNGKVTRVVDFGAFVSILGGKEGLVHISQITDTRVERVSDYLSVGQEVQVKVVEIDRQGRIRLTMKDLNAAAETETVGQENSQSDIVE</sequence>
<evidence type="ECO:0000256" key="5">
    <source>
        <dbReference type="ARBA" id="ARBA00022695"/>
    </source>
</evidence>
<evidence type="ECO:0000313" key="12">
    <source>
        <dbReference type="Proteomes" id="UP000276010"/>
    </source>
</evidence>
<dbReference type="GO" id="GO:0000287">
    <property type="term" value="F:magnesium ion binding"/>
    <property type="evidence" value="ECO:0007669"/>
    <property type="project" value="UniProtKB-UniRule"/>
</dbReference>
<evidence type="ECO:0000256" key="4">
    <source>
        <dbReference type="ARBA" id="ARBA00022679"/>
    </source>
</evidence>
<dbReference type="HAMAP" id="MF_01595">
    <property type="entry name" value="PNPase"/>
    <property type="match status" value="1"/>
</dbReference>
<dbReference type="NCBIfam" id="TIGR03591">
    <property type="entry name" value="polynuc_phos"/>
    <property type="match status" value="1"/>
</dbReference>
<evidence type="ECO:0000256" key="9">
    <source>
        <dbReference type="HAMAP-Rule" id="MF_01595"/>
    </source>
</evidence>
<evidence type="ECO:0000256" key="8">
    <source>
        <dbReference type="ARBA" id="ARBA00022884"/>
    </source>
</evidence>
<comment type="catalytic activity">
    <reaction evidence="9">
        <text>RNA(n+1) + phosphate = RNA(n) + a ribonucleoside 5'-diphosphate</text>
        <dbReference type="Rhea" id="RHEA:22096"/>
        <dbReference type="Rhea" id="RHEA-COMP:14527"/>
        <dbReference type="Rhea" id="RHEA-COMP:17342"/>
        <dbReference type="ChEBI" id="CHEBI:43474"/>
        <dbReference type="ChEBI" id="CHEBI:57930"/>
        <dbReference type="ChEBI" id="CHEBI:140395"/>
        <dbReference type="EC" id="2.7.7.8"/>
    </reaction>
</comment>
<protein>
    <recommendedName>
        <fullName evidence="9">Polyribonucleotide nucleotidyltransferase</fullName>
        <ecNumber evidence="9">2.7.7.8</ecNumber>
    </recommendedName>
    <alternativeName>
        <fullName evidence="9">Polynucleotide phosphorylase</fullName>
        <shortName evidence="9">PNPase</shortName>
    </alternativeName>
</protein>
<dbReference type="SUPFAM" id="SSF54211">
    <property type="entry name" value="Ribosomal protein S5 domain 2-like"/>
    <property type="match status" value="2"/>
</dbReference>
<dbReference type="FunFam" id="2.40.50.140:FF:000023">
    <property type="entry name" value="Polyribonucleotide nucleotidyltransferase"/>
    <property type="match status" value="1"/>
</dbReference>
<feature type="domain" description="S1 motif" evidence="10">
    <location>
        <begin position="622"/>
        <end position="690"/>
    </location>
</feature>
<dbReference type="CDD" id="cd11364">
    <property type="entry name" value="RNase_PH_PNPase_2"/>
    <property type="match status" value="1"/>
</dbReference>
<dbReference type="SUPFAM" id="SSF50249">
    <property type="entry name" value="Nucleic acid-binding proteins"/>
    <property type="match status" value="1"/>
</dbReference>
<dbReference type="Gene3D" id="3.30.1370.10">
    <property type="entry name" value="K Homology domain, type 1"/>
    <property type="match status" value="1"/>
</dbReference>
<dbReference type="InterPro" id="IPR012340">
    <property type="entry name" value="NA-bd_OB-fold"/>
</dbReference>
<dbReference type="Proteomes" id="UP000276010">
    <property type="component" value="Unassembled WGS sequence"/>
</dbReference>
<dbReference type="SUPFAM" id="SSF55666">
    <property type="entry name" value="Ribonuclease PH domain 2-like"/>
    <property type="match status" value="2"/>
</dbReference>
<dbReference type="EMBL" id="RRUC01000015">
    <property type="protein sequence ID" value="RRN04797.1"/>
    <property type="molecule type" value="Genomic_DNA"/>
</dbReference>
<dbReference type="Pfam" id="PF00013">
    <property type="entry name" value="KH_1"/>
    <property type="match status" value="1"/>
</dbReference>
<keyword evidence="3 9" id="KW-0963">Cytoplasm</keyword>
<dbReference type="CDD" id="cd04472">
    <property type="entry name" value="S1_PNPase"/>
    <property type="match status" value="1"/>
</dbReference>
<dbReference type="CDD" id="cd02393">
    <property type="entry name" value="KH-I_PNPase"/>
    <property type="match status" value="1"/>
</dbReference>
<comment type="subunit">
    <text evidence="9">Component of the RNA degradosome, which is a multiprotein complex involved in RNA processing and mRNA degradation.</text>
</comment>
<dbReference type="EC" id="2.7.7.8" evidence="9"/>
<dbReference type="Pfam" id="PF03726">
    <property type="entry name" value="PNPase"/>
    <property type="match status" value="1"/>
</dbReference>
<comment type="caution">
    <text evidence="11">The sequence shown here is derived from an EMBL/GenBank/DDBJ whole genome shotgun (WGS) entry which is preliminary data.</text>
</comment>
<dbReference type="PROSITE" id="PS50126">
    <property type="entry name" value="S1"/>
    <property type="match status" value="1"/>
</dbReference>
<keyword evidence="7 9" id="KW-0460">Magnesium</keyword>
<dbReference type="InterPro" id="IPR036345">
    <property type="entry name" value="ExoRNase_PH_dom2_sf"/>
</dbReference>
<dbReference type="Pfam" id="PF03725">
    <property type="entry name" value="RNase_PH_C"/>
    <property type="match status" value="1"/>
</dbReference>
<comment type="function">
    <text evidence="9">Involved in mRNA degradation. Catalyzes the phosphorolysis of single-stranded polyribonucleotides processively in the 3'- to 5'-direction.</text>
</comment>
<organism evidence="11 12">
    <name type="scientific">Bibersteinia trehalosi</name>
    <name type="common">Pasteurella trehalosi</name>
    <dbReference type="NCBI Taxonomy" id="47735"/>
    <lineage>
        <taxon>Bacteria</taxon>
        <taxon>Pseudomonadati</taxon>
        <taxon>Pseudomonadota</taxon>
        <taxon>Gammaproteobacteria</taxon>
        <taxon>Pasteurellales</taxon>
        <taxon>Pasteurellaceae</taxon>
        <taxon>Bibersteinia</taxon>
    </lineage>
</organism>
<dbReference type="GO" id="GO:0003723">
    <property type="term" value="F:RNA binding"/>
    <property type="evidence" value="ECO:0007669"/>
    <property type="project" value="UniProtKB-UniRule"/>
</dbReference>